<organism evidence="11 13">
    <name type="scientific">Pseudomonas savastanoi</name>
    <name type="common">Pseudomonas syringae pv. savastanoi</name>
    <dbReference type="NCBI Taxonomy" id="29438"/>
    <lineage>
        <taxon>Bacteria</taxon>
        <taxon>Pseudomonadati</taxon>
        <taxon>Pseudomonadota</taxon>
        <taxon>Gammaproteobacteria</taxon>
        <taxon>Pseudomonadales</taxon>
        <taxon>Pseudomonadaceae</taxon>
        <taxon>Pseudomonas</taxon>
    </lineage>
</organism>
<evidence type="ECO:0000313" key="13">
    <source>
        <dbReference type="Proteomes" id="UP000272703"/>
    </source>
</evidence>
<dbReference type="EMBL" id="RBUN01000048">
    <property type="protein sequence ID" value="RMV23684.1"/>
    <property type="molecule type" value="Genomic_DNA"/>
</dbReference>
<dbReference type="AlphaFoldDB" id="A0A3M6AY90"/>
<proteinExistence type="inferred from homology"/>
<comment type="subunit">
    <text evidence="4">Homodecamer.</text>
</comment>
<dbReference type="GO" id="GO:0016159">
    <property type="term" value="F:muconolactone delta-isomerase activity"/>
    <property type="evidence" value="ECO:0007669"/>
    <property type="project" value="UniProtKB-UniRule"/>
</dbReference>
<dbReference type="EC" id="5.3.3.4" evidence="5 8"/>
<dbReference type="UniPathway" id="UPA00157">
    <property type="reaction ID" value="UER00260"/>
</dbReference>
<protein>
    <recommendedName>
        <fullName evidence="5 8">Muconolactone Delta-isomerase</fullName>
        <ecNumber evidence="5 8">5.3.3.4</ecNumber>
    </recommendedName>
</protein>
<evidence type="ECO:0000313" key="10">
    <source>
        <dbReference type="EMBL" id="RMV15434.1"/>
    </source>
</evidence>
<dbReference type="Proteomes" id="UP000270795">
    <property type="component" value="Unassembled WGS sequence"/>
</dbReference>
<comment type="pathway">
    <text evidence="2">Aromatic compound metabolism; beta-ketoadipate pathway; 5-oxo-4,5-dihydro-2-furylacetate from catechol: step 3/3.</text>
</comment>
<dbReference type="Gene3D" id="3.30.70.1060">
    <property type="entry name" value="Dimeric alpha+beta barrel"/>
    <property type="match status" value="1"/>
</dbReference>
<evidence type="ECO:0000256" key="4">
    <source>
        <dbReference type="ARBA" id="ARBA00011365"/>
    </source>
</evidence>
<dbReference type="InterPro" id="IPR011008">
    <property type="entry name" value="Dimeric_a/b-barrel"/>
</dbReference>
<evidence type="ECO:0000256" key="1">
    <source>
        <dbReference type="ARBA" id="ARBA00001739"/>
    </source>
</evidence>
<dbReference type="SUPFAM" id="SSF54909">
    <property type="entry name" value="Dimeric alpha+beta barrel"/>
    <property type="match status" value="1"/>
</dbReference>
<comment type="similarity">
    <text evidence="3">Belongs to the muconolactone Delta-isomerase family.</text>
</comment>
<dbReference type="Proteomes" id="UP000272703">
    <property type="component" value="Unassembled WGS sequence"/>
</dbReference>
<dbReference type="InterPro" id="IPR026029">
    <property type="entry name" value="MLI_dom"/>
</dbReference>
<dbReference type="EMBL" id="RBUM01000242">
    <property type="protein sequence ID" value="RMV15434.1"/>
    <property type="molecule type" value="Genomic_DNA"/>
</dbReference>
<dbReference type="GO" id="GO:0042952">
    <property type="term" value="P:beta-ketoadipate pathway"/>
    <property type="evidence" value="ECO:0007669"/>
    <property type="project" value="UniProtKB-UniRule"/>
</dbReference>
<evidence type="ECO:0000256" key="6">
    <source>
        <dbReference type="ARBA" id="ARBA00022797"/>
    </source>
</evidence>
<dbReference type="InterPro" id="IPR003464">
    <property type="entry name" value="Muconolactone_d_Isoase"/>
</dbReference>
<name>A0A3M6AY90_PSESS</name>
<dbReference type="Pfam" id="PF02426">
    <property type="entry name" value="MIase"/>
    <property type="match status" value="1"/>
</dbReference>
<evidence type="ECO:0000313" key="11">
    <source>
        <dbReference type="EMBL" id="RMV23684.1"/>
    </source>
</evidence>
<dbReference type="NCBIfam" id="TIGR03221">
    <property type="entry name" value="muco_delta"/>
    <property type="match status" value="1"/>
</dbReference>
<reference evidence="12 13" key="1">
    <citation type="submission" date="2018-08" db="EMBL/GenBank/DDBJ databases">
        <title>Recombination of ecologically and evolutionarily significant loci maintains genetic cohesion in the Pseudomonas syringae species complex.</title>
        <authorList>
            <person name="Dillon M."/>
            <person name="Thakur S."/>
            <person name="Almeida R.N.D."/>
            <person name="Weir B.S."/>
            <person name="Guttman D.S."/>
        </authorList>
    </citation>
    <scope>NUCLEOTIDE SEQUENCE [LARGE SCALE GENOMIC DNA]</scope>
    <source>
        <strain evidence="11 13">ICMP 11897</strain>
        <strain evidence="10 12">ICMP 11899</strain>
    </source>
</reference>
<evidence type="ECO:0000313" key="12">
    <source>
        <dbReference type="Proteomes" id="UP000270795"/>
    </source>
</evidence>
<evidence type="ECO:0000259" key="9">
    <source>
        <dbReference type="Pfam" id="PF02426"/>
    </source>
</evidence>
<gene>
    <name evidence="11" type="ORF">ALP16_02924</name>
    <name evidence="10" type="ORF">ALP17_101555</name>
</gene>
<keyword evidence="7 11" id="KW-0413">Isomerase</keyword>
<evidence type="ECO:0000256" key="7">
    <source>
        <dbReference type="ARBA" id="ARBA00023235"/>
    </source>
</evidence>
<accession>A0A3M6AY90</accession>
<evidence type="ECO:0000256" key="5">
    <source>
        <dbReference type="ARBA" id="ARBA00012070"/>
    </source>
</evidence>
<comment type="caution">
    <text evidence="11">The sequence shown here is derived from an EMBL/GenBank/DDBJ whole genome shotgun (WGS) entry which is preliminary data.</text>
</comment>
<evidence type="ECO:0000256" key="8">
    <source>
        <dbReference type="NCBIfam" id="TIGR03221"/>
    </source>
</evidence>
<evidence type="ECO:0000256" key="3">
    <source>
        <dbReference type="ARBA" id="ARBA00010882"/>
    </source>
</evidence>
<comment type="catalytic activity">
    <reaction evidence="1">
        <text>(S)-muconolactone = (4,5-dihydro-5-oxofuran-2-yl)-acetate</text>
        <dbReference type="Rhea" id="RHEA:12348"/>
        <dbReference type="ChEBI" id="CHEBI:58425"/>
        <dbReference type="ChEBI" id="CHEBI:58736"/>
        <dbReference type="EC" id="5.3.3.4"/>
    </reaction>
</comment>
<keyword evidence="6" id="KW-0058">Aromatic hydrocarbons catabolism</keyword>
<sequence>MGWSWMLSVFRTLPAADLPEHKTSHEDTHNMLFHVRMTVKLPIDMPVDKAARLKADEKALAQRLQQEGTWRHLWRIAGLYANVSIFDVADAQALHDTLLQLPLYPYMEIEVTALCRHPSSIHQDDR</sequence>
<evidence type="ECO:0000256" key="2">
    <source>
        <dbReference type="ARBA" id="ARBA00005193"/>
    </source>
</evidence>
<feature type="domain" description="Muconolactone isomerase" evidence="9">
    <location>
        <begin position="31"/>
        <end position="119"/>
    </location>
</feature>